<dbReference type="AlphaFoldDB" id="A0A382N1N8"/>
<gene>
    <name evidence="1" type="ORF">METZ01_LOCUS306526</name>
</gene>
<reference evidence="1" key="1">
    <citation type="submission" date="2018-05" db="EMBL/GenBank/DDBJ databases">
        <authorList>
            <person name="Lanie J.A."/>
            <person name="Ng W.-L."/>
            <person name="Kazmierczak K.M."/>
            <person name="Andrzejewski T.M."/>
            <person name="Davidsen T.M."/>
            <person name="Wayne K.J."/>
            <person name="Tettelin H."/>
            <person name="Glass J.I."/>
            <person name="Rusch D."/>
            <person name="Podicherti R."/>
            <person name="Tsui H.-C.T."/>
            <person name="Winkler M.E."/>
        </authorList>
    </citation>
    <scope>NUCLEOTIDE SEQUENCE</scope>
</reference>
<organism evidence="1">
    <name type="scientific">marine metagenome</name>
    <dbReference type="NCBI Taxonomy" id="408172"/>
    <lineage>
        <taxon>unclassified sequences</taxon>
        <taxon>metagenomes</taxon>
        <taxon>ecological metagenomes</taxon>
    </lineage>
</organism>
<sequence>MHKIAVEKEQYWWLWPSEKREIFQTNSVHRHCVPEHNKKEKLYPITVGFARQGIARASMPNADSPVYTHSKSRWEFLEHNYWEFGEEFWHREDQLNPIYMECTECDLYLGSIEEDNADILGGMCLNCFRKQTEQTDIWYDIPPVLKSAKDVKNERE</sequence>
<dbReference type="EMBL" id="UINC01096630">
    <property type="protein sequence ID" value="SVC53672.1"/>
    <property type="molecule type" value="Genomic_DNA"/>
</dbReference>
<name>A0A382N1N8_9ZZZZ</name>
<feature type="non-terminal residue" evidence="1">
    <location>
        <position position="156"/>
    </location>
</feature>
<accession>A0A382N1N8</accession>
<protein>
    <submittedName>
        <fullName evidence="1">Uncharacterized protein</fullName>
    </submittedName>
</protein>
<proteinExistence type="predicted"/>
<evidence type="ECO:0000313" key="1">
    <source>
        <dbReference type="EMBL" id="SVC53672.1"/>
    </source>
</evidence>